<dbReference type="GO" id="GO:0071555">
    <property type="term" value="P:cell wall organization"/>
    <property type="evidence" value="ECO:0007669"/>
    <property type="project" value="UniProtKB-KW"/>
</dbReference>
<evidence type="ECO:0000256" key="6">
    <source>
        <dbReference type="ARBA" id="ARBA00023295"/>
    </source>
</evidence>
<feature type="signal peptide" evidence="10">
    <location>
        <begin position="1"/>
        <end position="21"/>
    </location>
</feature>
<evidence type="ECO:0000256" key="9">
    <source>
        <dbReference type="RuleBase" id="RU361169"/>
    </source>
</evidence>
<dbReference type="SUPFAM" id="SSF51126">
    <property type="entry name" value="Pectin lyase-like"/>
    <property type="match status" value="1"/>
</dbReference>
<keyword evidence="5 9" id="KW-0378">Hydrolase</keyword>
<reference evidence="11 12" key="1">
    <citation type="submission" date="2020-10" db="EMBL/GenBank/DDBJ databases">
        <title>Plant Genome Project.</title>
        <authorList>
            <person name="Zhang R.-G."/>
        </authorList>
    </citation>
    <scope>NUCLEOTIDE SEQUENCE [LARGE SCALE GENOMIC DNA]</scope>
    <source>
        <strain evidence="11">FAFU-HL-1</strain>
        <tissue evidence="11">Leaf</tissue>
    </source>
</reference>
<dbReference type="PANTHER" id="PTHR31375">
    <property type="match status" value="1"/>
</dbReference>
<evidence type="ECO:0000256" key="3">
    <source>
        <dbReference type="ARBA" id="ARBA00022512"/>
    </source>
</evidence>
<keyword evidence="7" id="KW-0961">Cell wall biogenesis/degradation</keyword>
<keyword evidence="10" id="KW-0732">Signal</keyword>
<dbReference type="Pfam" id="PF00295">
    <property type="entry name" value="Glyco_hydro_28"/>
    <property type="match status" value="1"/>
</dbReference>
<dbReference type="Gene3D" id="2.160.20.10">
    <property type="entry name" value="Single-stranded right-handed beta-helix, Pectin lyase-like"/>
    <property type="match status" value="1"/>
</dbReference>
<evidence type="ECO:0000256" key="5">
    <source>
        <dbReference type="ARBA" id="ARBA00022801"/>
    </source>
</evidence>
<dbReference type="AlphaFoldDB" id="A0A835JB65"/>
<dbReference type="GO" id="GO:0005975">
    <property type="term" value="P:carbohydrate metabolic process"/>
    <property type="evidence" value="ECO:0007669"/>
    <property type="project" value="InterPro"/>
</dbReference>
<dbReference type="OrthoDB" id="187139at2759"/>
<keyword evidence="12" id="KW-1185">Reference proteome</keyword>
<keyword evidence="6 9" id="KW-0326">Glycosidase</keyword>
<feature type="active site" evidence="8">
    <location>
        <position position="217"/>
    </location>
</feature>
<name>A0A835JB65_9ROSI</name>
<feature type="chain" id="PRO_5032732129" description="Polygalacturonase" evidence="10">
    <location>
        <begin position="22"/>
        <end position="374"/>
    </location>
</feature>
<evidence type="ECO:0000256" key="7">
    <source>
        <dbReference type="ARBA" id="ARBA00023316"/>
    </source>
</evidence>
<sequence>MAKYFLLLLVSILAAATSTQSRSCNQVYSVIDYGAVGDGDTDDTQLDGTIKAPSDPNDWKCHGNKYCKQWITFDEVANLVIRGSGTVDGRGSTWWERHNSCKGHKHKDKRVSLRSYVCGKKPTGLTISHSQNVHLEGLTFKDSPQMHIAFDRAEWVYASNLTIQAPGDSPNTDGIHLQHAKNIFIDQSRIMTGDDCISIGDGSSQINITRIACGPGHGISIGSLGIDGENETVEDVHVSFVVFTETTNGARIKTWQGGKGFARNIVFENIRSEGARNPIIIDQYYCDHKHCTEHSSAVKISNIRYENIYGTSRRKPAVHIACSESVPCTDIVLHNIHLEAVDDDDDDGDEPYAYCANVQGHAMGHVFPPLPCLS</sequence>
<evidence type="ECO:0000256" key="10">
    <source>
        <dbReference type="SAM" id="SignalP"/>
    </source>
</evidence>
<dbReference type="InterPro" id="IPR000743">
    <property type="entry name" value="Glyco_hydro_28"/>
</dbReference>
<comment type="subcellular location">
    <subcellularLocation>
        <location evidence="1">Secreted</location>
        <location evidence="1">Cell wall</location>
    </subcellularLocation>
</comment>
<dbReference type="InterPro" id="IPR011050">
    <property type="entry name" value="Pectin_lyase_fold/virulence"/>
</dbReference>
<dbReference type="EMBL" id="JADGMS010000015">
    <property type="protein sequence ID" value="KAF9667967.1"/>
    <property type="molecule type" value="Genomic_DNA"/>
</dbReference>
<dbReference type="PROSITE" id="PS00502">
    <property type="entry name" value="POLYGALACTURONASE"/>
    <property type="match status" value="1"/>
</dbReference>
<evidence type="ECO:0000313" key="12">
    <source>
        <dbReference type="Proteomes" id="UP000657918"/>
    </source>
</evidence>
<keyword evidence="3" id="KW-0134">Cell wall</keyword>
<dbReference type="InterPro" id="IPR012334">
    <property type="entry name" value="Pectin_lyas_fold"/>
</dbReference>
<organism evidence="11 12">
    <name type="scientific">Salix dunnii</name>
    <dbReference type="NCBI Taxonomy" id="1413687"/>
    <lineage>
        <taxon>Eukaryota</taxon>
        <taxon>Viridiplantae</taxon>
        <taxon>Streptophyta</taxon>
        <taxon>Embryophyta</taxon>
        <taxon>Tracheophyta</taxon>
        <taxon>Spermatophyta</taxon>
        <taxon>Magnoliopsida</taxon>
        <taxon>eudicotyledons</taxon>
        <taxon>Gunneridae</taxon>
        <taxon>Pentapetalae</taxon>
        <taxon>rosids</taxon>
        <taxon>fabids</taxon>
        <taxon>Malpighiales</taxon>
        <taxon>Salicaceae</taxon>
        <taxon>Saliceae</taxon>
        <taxon>Salix</taxon>
    </lineage>
</organism>
<dbReference type="GO" id="GO:0004650">
    <property type="term" value="F:polygalacturonase activity"/>
    <property type="evidence" value="ECO:0007669"/>
    <property type="project" value="InterPro"/>
</dbReference>
<comment type="caution">
    <text evidence="11">The sequence shown here is derived from an EMBL/GenBank/DDBJ whole genome shotgun (WGS) entry which is preliminary data.</text>
</comment>
<evidence type="ECO:0008006" key="13">
    <source>
        <dbReference type="Google" id="ProtNLM"/>
    </source>
</evidence>
<protein>
    <recommendedName>
        <fullName evidence="13">Polygalacturonase</fullName>
    </recommendedName>
</protein>
<evidence type="ECO:0000313" key="11">
    <source>
        <dbReference type="EMBL" id="KAF9667967.1"/>
    </source>
</evidence>
<evidence type="ECO:0000256" key="4">
    <source>
        <dbReference type="ARBA" id="ARBA00022525"/>
    </source>
</evidence>
<evidence type="ECO:0000256" key="1">
    <source>
        <dbReference type="ARBA" id="ARBA00004191"/>
    </source>
</evidence>
<gene>
    <name evidence="11" type="ORF">SADUNF_Sadunf15G0078000</name>
</gene>
<dbReference type="Proteomes" id="UP000657918">
    <property type="component" value="Unassembled WGS sequence"/>
</dbReference>
<evidence type="ECO:0000256" key="2">
    <source>
        <dbReference type="ARBA" id="ARBA00008834"/>
    </source>
</evidence>
<proteinExistence type="inferred from homology"/>
<keyword evidence="4" id="KW-0964">Secreted</keyword>
<evidence type="ECO:0000256" key="8">
    <source>
        <dbReference type="PROSITE-ProRule" id="PRU10052"/>
    </source>
</evidence>
<accession>A0A835JB65</accession>
<comment type="similarity">
    <text evidence="2 9">Belongs to the glycosyl hydrolase 28 family.</text>
</comment>